<gene>
    <name evidence="13" type="ORF">GCM10022262_29330</name>
</gene>
<proteinExistence type="inferred from homology"/>
<dbReference type="Proteomes" id="UP001499841">
    <property type="component" value="Unassembled WGS sequence"/>
</dbReference>
<dbReference type="EC" id="2.4.1.266" evidence="7"/>
<comment type="caution">
    <text evidence="13">The sequence shown here is derived from an EMBL/GenBank/DDBJ whole genome shotgun (WGS) entry which is preliminary data.</text>
</comment>
<comment type="catalytic activity">
    <reaction evidence="9">
        <text>(2R)-3-phosphoglycerate + UDP-alpha-D-glucose = (2R)-2-O-(alpha-D-glucopyranosyl)-3-phospho-glycerate + UDP + H(+)</text>
        <dbReference type="Rhea" id="RHEA:31319"/>
        <dbReference type="ChEBI" id="CHEBI:15378"/>
        <dbReference type="ChEBI" id="CHEBI:58223"/>
        <dbReference type="ChEBI" id="CHEBI:58272"/>
        <dbReference type="ChEBI" id="CHEBI:58885"/>
        <dbReference type="ChEBI" id="CHEBI:62600"/>
        <dbReference type="EC" id="2.4.1.266"/>
    </reaction>
    <physiologicalReaction direction="left-to-right" evidence="9">
        <dbReference type="Rhea" id="RHEA:31320"/>
    </physiologicalReaction>
</comment>
<organism evidence="13 14">
    <name type="scientific">Georgenia daeguensis</name>
    <dbReference type="NCBI Taxonomy" id="908355"/>
    <lineage>
        <taxon>Bacteria</taxon>
        <taxon>Bacillati</taxon>
        <taxon>Actinomycetota</taxon>
        <taxon>Actinomycetes</taxon>
        <taxon>Micrococcales</taxon>
        <taxon>Bogoriellaceae</taxon>
        <taxon>Georgenia</taxon>
    </lineage>
</organism>
<evidence type="ECO:0000256" key="7">
    <source>
        <dbReference type="ARBA" id="ARBA00039022"/>
    </source>
</evidence>
<feature type="domain" description="Glycosyltransferase 2-like" evidence="12">
    <location>
        <begin position="2"/>
        <end position="117"/>
    </location>
</feature>
<protein>
    <recommendedName>
        <fullName evidence="8">Glucosyl-3-phosphoglycerate synthase</fullName>
        <ecNumber evidence="7">2.4.1.266</ecNumber>
    </recommendedName>
</protein>
<keyword evidence="14" id="KW-1185">Reference proteome</keyword>
<evidence type="ECO:0000256" key="1">
    <source>
        <dbReference type="ARBA" id="ARBA00001936"/>
    </source>
</evidence>
<evidence type="ECO:0000313" key="13">
    <source>
        <dbReference type="EMBL" id="GAA4288573.1"/>
    </source>
</evidence>
<evidence type="ECO:0000313" key="14">
    <source>
        <dbReference type="Proteomes" id="UP001499841"/>
    </source>
</evidence>
<keyword evidence="6" id="KW-0460">Magnesium</keyword>
<dbReference type="InterPro" id="IPR050256">
    <property type="entry name" value="Glycosyltransferase_2"/>
</dbReference>
<dbReference type="Pfam" id="PF00535">
    <property type="entry name" value="Glycos_transf_2"/>
    <property type="match status" value="1"/>
</dbReference>
<comment type="similarity">
    <text evidence="3">Belongs to the glycosyltransferase 2 family.</text>
</comment>
<evidence type="ECO:0000256" key="10">
    <source>
        <dbReference type="ARBA" id="ARBA00048997"/>
    </source>
</evidence>
<keyword evidence="5" id="KW-0808">Transferase</keyword>
<dbReference type="EMBL" id="BAABBA010000015">
    <property type="protein sequence ID" value="GAA4288573.1"/>
    <property type="molecule type" value="Genomic_DNA"/>
</dbReference>
<comment type="catalytic activity">
    <reaction evidence="10">
        <text>an NDP-alpha-D-glucose + (2R)-3-phosphoglycerate = (2R)-2-O-(alpha-D-glucopyranosyl)-3-phospho-glycerate + a ribonucleoside 5'-diphosphate + H(+)</text>
        <dbReference type="Rhea" id="RHEA:47244"/>
        <dbReference type="ChEBI" id="CHEBI:15378"/>
        <dbReference type="ChEBI" id="CHEBI:57930"/>
        <dbReference type="ChEBI" id="CHEBI:58272"/>
        <dbReference type="ChEBI" id="CHEBI:62600"/>
        <dbReference type="ChEBI" id="CHEBI:76533"/>
        <dbReference type="EC" id="2.4.1.266"/>
    </reaction>
    <physiologicalReaction direction="left-to-right" evidence="10">
        <dbReference type="Rhea" id="RHEA:47245"/>
    </physiologicalReaction>
</comment>
<evidence type="ECO:0000256" key="8">
    <source>
        <dbReference type="ARBA" id="ARBA00040894"/>
    </source>
</evidence>
<dbReference type="CDD" id="cd04179">
    <property type="entry name" value="DPM_DPG-synthase_like"/>
    <property type="match status" value="1"/>
</dbReference>
<evidence type="ECO:0000259" key="12">
    <source>
        <dbReference type="Pfam" id="PF00535"/>
    </source>
</evidence>
<feature type="region of interest" description="Disordered" evidence="11">
    <location>
        <begin position="223"/>
        <end position="274"/>
    </location>
</feature>
<dbReference type="Gene3D" id="3.90.550.10">
    <property type="entry name" value="Spore Coat Polysaccharide Biosynthesis Protein SpsA, Chain A"/>
    <property type="match status" value="1"/>
</dbReference>
<dbReference type="SUPFAM" id="SSF53448">
    <property type="entry name" value="Nucleotide-diphospho-sugar transferases"/>
    <property type="match status" value="1"/>
</dbReference>
<evidence type="ECO:0000256" key="9">
    <source>
        <dbReference type="ARBA" id="ARBA00048689"/>
    </source>
</evidence>
<keyword evidence="4" id="KW-0328">Glycosyltransferase</keyword>
<evidence type="ECO:0000256" key="6">
    <source>
        <dbReference type="ARBA" id="ARBA00022842"/>
    </source>
</evidence>
<evidence type="ECO:0000256" key="3">
    <source>
        <dbReference type="ARBA" id="ARBA00006739"/>
    </source>
</evidence>
<evidence type="ECO:0000256" key="2">
    <source>
        <dbReference type="ARBA" id="ARBA00001946"/>
    </source>
</evidence>
<accession>A0ABP8EX46</accession>
<evidence type="ECO:0000256" key="4">
    <source>
        <dbReference type="ARBA" id="ARBA00022676"/>
    </source>
</evidence>
<dbReference type="InterPro" id="IPR029044">
    <property type="entry name" value="Nucleotide-diphossugar_trans"/>
</dbReference>
<evidence type="ECO:0000256" key="5">
    <source>
        <dbReference type="ARBA" id="ARBA00022679"/>
    </source>
</evidence>
<dbReference type="PANTHER" id="PTHR48090:SF10">
    <property type="entry name" value="GLUCOSYL-3-PHOSPHOGLYCERATE SYNTHASE"/>
    <property type="match status" value="1"/>
</dbReference>
<comment type="cofactor">
    <cofactor evidence="1">
        <name>Mn(2+)</name>
        <dbReference type="ChEBI" id="CHEBI:29035"/>
    </cofactor>
</comment>
<comment type="cofactor">
    <cofactor evidence="2">
        <name>Mg(2+)</name>
        <dbReference type="ChEBI" id="CHEBI:18420"/>
    </cofactor>
</comment>
<reference evidence="14" key="1">
    <citation type="journal article" date="2019" name="Int. J. Syst. Evol. Microbiol.">
        <title>The Global Catalogue of Microorganisms (GCM) 10K type strain sequencing project: providing services to taxonomists for standard genome sequencing and annotation.</title>
        <authorList>
            <consortium name="The Broad Institute Genomics Platform"/>
            <consortium name="The Broad Institute Genome Sequencing Center for Infectious Disease"/>
            <person name="Wu L."/>
            <person name="Ma J."/>
        </authorList>
    </citation>
    <scope>NUCLEOTIDE SEQUENCE [LARGE SCALE GENOMIC DNA]</scope>
    <source>
        <strain evidence="14">JCM 17459</strain>
    </source>
</reference>
<evidence type="ECO:0000256" key="11">
    <source>
        <dbReference type="SAM" id="MobiDB-lite"/>
    </source>
</evidence>
<sequence>MIPAKDEADRIAATVRAARAIPHVDLVLVVDDGSEDDTQHVARRSGAVVVRHSVNRGKASAMETGASVVAMRDVEGAPRRLLLFLDADLGETAVATAPLVPPVLEGRADCTIAVLPPQPGAGGRGIVTGLARRSILRATGWSPTQPLSGQRCLTREAFDTATPLSRGWGVETGMTIDLLVAGYTLQEVPCDLRHRPSADDLSGQLHRGAQYRDVALAVSARKMRGVRVPPTRRGDNPARQRPGRPYRAWSDAPAAEGSTTEAPAARTDEGATGA</sequence>
<dbReference type="PANTHER" id="PTHR48090">
    <property type="entry name" value="UNDECAPRENYL-PHOSPHATE 4-DEOXY-4-FORMAMIDO-L-ARABINOSE TRANSFERASE-RELATED"/>
    <property type="match status" value="1"/>
</dbReference>
<name>A0ABP8EX46_9MICO</name>
<dbReference type="InterPro" id="IPR001173">
    <property type="entry name" value="Glyco_trans_2-like"/>
</dbReference>